<feature type="transmembrane region" description="Helical" evidence="6">
    <location>
        <begin position="237"/>
        <end position="255"/>
    </location>
</feature>
<evidence type="ECO:0000313" key="9">
    <source>
        <dbReference type="Proteomes" id="UP001601303"/>
    </source>
</evidence>
<dbReference type="PROSITE" id="PS50850">
    <property type="entry name" value="MFS"/>
    <property type="match status" value="1"/>
</dbReference>
<dbReference type="CDD" id="cd17324">
    <property type="entry name" value="MFS_NepI_like"/>
    <property type="match status" value="1"/>
</dbReference>
<organism evidence="8 9">
    <name type="scientific">Streptomyces hokutonensis</name>
    <dbReference type="NCBI Taxonomy" id="1306990"/>
    <lineage>
        <taxon>Bacteria</taxon>
        <taxon>Bacillati</taxon>
        <taxon>Actinomycetota</taxon>
        <taxon>Actinomycetes</taxon>
        <taxon>Kitasatosporales</taxon>
        <taxon>Streptomycetaceae</taxon>
        <taxon>Streptomyces</taxon>
    </lineage>
</organism>
<accession>A0ABW6MI25</accession>
<feature type="transmembrane region" description="Helical" evidence="6">
    <location>
        <begin position="37"/>
        <end position="61"/>
    </location>
</feature>
<keyword evidence="2" id="KW-1003">Cell membrane</keyword>
<evidence type="ECO:0000256" key="6">
    <source>
        <dbReference type="SAM" id="Phobius"/>
    </source>
</evidence>
<feature type="transmembrane region" description="Helical" evidence="6">
    <location>
        <begin position="267"/>
        <end position="285"/>
    </location>
</feature>
<dbReference type="InterPro" id="IPR036259">
    <property type="entry name" value="MFS_trans_sf"/>
</dbReference>
<evidence type="ECO:0000256" key="1">
    <source>
        <dbReference type="ARBA" id="ARBA00004651"/>
    </source>
</evidence>
<name>A0ABW6MI25_9ACTN</name>
<dbReference type="InterPro" id="IPR050189">
    <property type="entry name" value="MFS_Efflux_Transporters"/>
</dbReference>
<keyword evidence="5 6" id="KW-0472">Membrane</keyword>
<dbReference type="PANTHER" id="PTHR43124:SF8">
    <property type="entry name" value="INNER MEMBRANE TRANSPORT PROTEIN YDHP"/>
    <property type="match status" value="1"/>
</dbReference>
<comment type="subcellular location">
    <subcellularLocation>
        <location evidence="1">Cell membrane</location>
        <topology evidence="1">Multi-pass membrane protein</topology>
    </subcellularLocation>
</comment>
<evidence type="ECO:0000256" key="2">
    <source>
        <dbReference type="ARBA" id="ARBA00022475"/>
    </source>
</evidence>
<dbReference type="RefSeq" id="WP_388114493.1">
    <property type="nucleotide sequence ID" value="NZ_JBIAHM010000021.1"/>
</dbReference>
<sequence>MGLLALALGGFGIGLTEFVIAGLLPQVSRSLNVSTAAAGWLISGYALTVAVGAIGVTAATAGRPQKPILVGLVALFVAGNLLCAIAPNYPTMLLGRVVAALCHGTFFGIGSLVARRLVPPERASRAVAMMFAGLTVANVLGVPFGALVGERWGWRATFWAITGTGAVALAAIAVLVPGWAGRVSGGAGLRVQLRSFRSTQVWLTLTATALGYGGMFGAFSYLAYTFTEVTGFSTTDVAWLLVVYGTGLVVGNIAGGRGADHNRDATLIVSLIGLAATLTAFGLLASSRPASVILVFLLGVFGFATVPGMITRVTDAAGGVPLAASANVSASNVGNAVGAWLGGLVISAGWGYSAPLFVGAGIVGAGVGVMGWGAWAARPAGATAPTEDAVAQRS</sequence>
<feature type="transmembrane region" description="Helical" evidence="6">
    <location>
        <begin position="68"/>
        <end position="87"/>
    </location>
</feature>
<keyword evidence="9" id="KW-1185">Reference proteome</keyword>
<dbReference type="InterPro" id="IPR020846">
    <property type="entry name" value="MFS_dom"/>
</dbReference>
<feature type="transmembrane region" description="Helical" evidence="6">
    <location>
        <begin position="322"/>
        <end position="346"/>
    </location>
</feature>
<keyword evidence="3 6" id="KW-0812">Transmembrane</keyword>
<dbReference type="InterPro" id="IPR011701">
    <property type="entry name" value="MFS"/>
</dbReference>
<dbReference type="Pfam" id="PF07690">
    <property type="entry name" value="MFS_1"/>
    <property type="match status" value="1"/>
</dbReference>
<protein>
    <submittedName>
        <fullName evidence="8">MFS transporter</fullName>
    </submittedName>
</protein>
<dbReference type="Gene3D" id="1.20.1250.20">
    <property type="entry name" value="MFS general substrate transporter like domains"/>
    <property type="match status" value="2"/>
</dbReference>
<gene>
    <name evidence="8" type="ORF">ACFYNQ_45340</name>
</gene>
<feature type="transmembrane region" description="Helical" evidence="6">
    <location>
        <begin position="126"/>
        <end position="146"/>
    </location>
</feature>
<evidence type="ECO:0000256" key="4">
    <source>
        <dbReference type="ARBA" id="ARBA00022989"/>
    </source>
</evidence>
<proteinExistence type="predicted"/>
<feature type="transmembrane region" description="Helical" evidence="6">
    <location>
        <begin position="352"/>
        <end position="375"/>
    </location>
</feature>
<dbReference type="Proteomes" id="UP001601303">
    <property type="component" value="Unassembled WGS sequence"/>
</dbReference>
<reference evidence="8 9" key="1">
    <citation type="submission" date="2024-10" db="EMBL/GenBank/DDBJ databases">
        <title>The Natural Products Discovery Center: Release of the First 8490 Sequenced Strains for Exploring Actinobacteria Biosynthetic Diversity.</title>
        <authorList>
            <person name="Kalkreuter E."/>
            <person name="Kautsar S.A."/>
            <person name="Yang D."/>
            <person name="Bader C.D."/>
            <person name="Teijaro C.N."/>
            <person name="Fluegel L."/>
            <person name="Davis C.M."/>
            <person name="Simpson J.R."/>
            <person name="Lauterbach L."/>
            <person name="Steele A.D."/>
            <person name="Gui C."/>
            <person name="Meng S."/>
            <person name="Li G."/>
            <person name="Viehrig K."/>
            <person name="Ye F."/>
            <person name="Su P."/>
            <person name="Kiefer A.F."/>
            <person name="Nichols A."/>
            <person name="Cepeda A.J."/>
            <person name="Yan W."/>
            <person name="Fan B."/>
            <person name="Jiang Y."/>
            <person name="Adhikari A."/>
            <person name="Zheng C.-J."/>
            <person name="Schuster L."/>
            <person name="Cowan T.M."/>
            <person name="Smanski M.J."/>
            <person name="Chevrette M.G."/>
            <person name="De Carvalho L.P.S."/>
            <person name="Shen B."/>
        </authorList>
    </citation>
    <scope>NUCLEOTIDE SEQUENCE [LARGE SCALE GENOMIC DNA]</scope>
    <source>
        <strain evidence="8 9">NPDC006488</strain>
    </source>
</reference>
<keyword evidence="4 6" id="KW-1133">Transmembrane helix</keyword>
<evidence type="ECO:0000256" key="5">
    <source>
        <dbReference type="ARBA" id="ARBA00023136"/>
    </source>
</evidence>
<dbReference type="PANTHER" id="PTHR43124">
    <property type="entry name" value="PURINE EFFLUX PUMP PBUE"/>
    <property type="match status" value="1"/>
</dbReference>
<feature type="transmembrane region" description="Helical" evidence="6">
    <location>
        <begin position="93"/>
        <end position="114"/>
    </location>
</feature>
<feature type="transmembrane region" description="Helical" evidence="6">
    <location>
        <begin position="291"/>
        <end position="310"/>
    </location>
</feature>
<evidence type="ECO:0000313" key="8">
    <source>
        <dbReference type="EMBL" id="MFE9605751.1"/>
    </source>
</evidence>
<feature type="transmembrane region" description="Helical" evidence="6">
    <location>
        <begin position="201"/>
        <end position="225"/>
    </location>
</feature>
<comment type="caution">
    <text evidence="8">The sequence shown here is derived from an EMBL/GenBank/DDBJ whole genome shotgun (WGS) entry which is preliminary data.</text>
</comment>
<dbReference type="SUPFAM" id="SSF103473">
    <property type="entry name" value="MFS general substrate transporter"/>
    <property type="match status" value="1"/>
</dbReference>
<feature type="domain" description="Major facilitator superfamily (MFS) profile" evidence="7">
    <location>
        <begin position="2"/>
        <end position="378"/>
    </location>
</feature>
<dbReference type="EMBL" id="JBIAHM010000021">
    <property type="protein sequence ID" value="MFE9605751.1"/>
    <property type="molecule type" value="Genomic_DNA"/>
</dbReference>
<feature type="transmembrane region" description="Helical" evidence="6">
    <location>
        <begin position="158"/>
        <end position="180"/>
    </location>
</feature>
<evidence type="ECO:0000256" key="3">
    <source>
        <dbReference type="ARBA" id="ARBA00022692"/>
    </source>
</evidence>
<evidence type="ECO:0000259" key="7">
    <source>
        <dbReference type="PROSITE" id="PS50850"/>
    </source>
</evidence>